<evidence type="ECO:0000256" key="2">
    <source>
        <dbReference type="SAM" id="SignalP"/>
    </source>
</evidence>
<feature type="signal peptide" evidence="2">
    <location>
        <begin position="1"/>
        <end position="19"/>
    </location>
</feature>
<keyword evidence="2" id="KW-0732">Signal</keyword>
<keyword evidence="4" id="KW-1185">Reference proteome</keyword>
<evidence type="ECO:0000313" key="4">
    <source>
        <dbReference type="Proteomes" id="UP001168821"/>
    </source>
</evidence>
<organism evidence="3 4">
    <name type="scientific">Zophobas morio</name>
    <dbReference type="NCBI Taxonomy" id="2755281"/>
    <lineage>
        <taxon>Eukaryota</taxon>
        <taxon>Metazoa</taxon>
        <taxon>Ecdysozoa</taxon>
        <taxon>Arthropoda</taxon>
        <taxon>Hexapoda</taxon>
        <taxon>Insecta</taxon>
        <taxon>Pterygota</taxon>
        <taxon>Neoptera</taxon>
        <taxon>Endopterygota</taxon>
        <taxon>Coleoptera</taxon>
        <taxon>Polyphaga</taxon>
        <taxon>Cucujiformia</taxon>
        <taxon>Tenebrionidae</taxon>
        <taxon>Zophobas</taxon>
    </lineage>
</organism>
<accession>A0AA38MF07</accession>
<feature type="compositionally biased region" description="Acidic residues" evidence="1">
    <location>
        <begin position="132"/>
        <end position="152"/>
    </location>
</feature>
<feature type="region of interest" description="Disordered" evidence="1">
    <location>
        <begin position="128"/>
        <end position="152"/>
    </location>
</feature>
<dbReference type="AlphaFoldDB" id="A0AA38MF07"/>
<gene>
    <name evidence="3" type="ORF">Zmor_013781</name>
</gene>
<comment type="caution">
    <text evidence="3">The sequence shown here is derived from an EMBL/GenBank/DDBJ whole genome shotgun (WGS) entry which is preliminary data.</text>
</comment>
<name>A0AA38MF07_9CUCU</name>
<sequence>MSLKLLLFIGLVALAATEAHHLLKKLHDKDLTSPFFTKTPDRAVNHLRKRRDAEETADESEEITDEEAAQLVRFFVGAAWAGNKVEILGGFLEEMSDSATNLTIVGWQRVLDEAGKVQELRTIQLVIPPKPEDEDAPTNIVDDDDDDEEDDDRLLPHKELKEIKEIFGPMSLIGIPLSITMEEFDDEGNEKLLIYLDKDELYGRAENFALYNKTTVASAQEVSDFITSLKPANLGKPSVLKYDVDGNFIADQSHIRPHILGMVMDHYEAPDKILNEGPEIIAQISQQYHQSEIPKQLSIHYNKAYPEYKWRVLVDPENYYVTRDVEITLTYDNFDLDESSDISYLVYGVKK</sequence>
<dbReference type="EMBL" id="JALNTZ010000004">
    <property type="protein sequence ID" value="KAJ3654605.1"/>
    <property type="molecule type" value="Genomic_DNA"/>
</dbReference>
<dbReference type="Proteomes" id="UP001168821">
    <property type="component" value="Unassembled WGS sequence"/>
</dbReference>
<evidence type="ECO:0000256" key="1">
    <source>
        <dbReference type="SAM" id="MobiDB-lite"/>
    </source>
</evidence>
<proteinExistence type="predicted"/>
<reference evidence="3" key="1">
    <citation type="journal article" date="2023" name="G3 (Bethesda)">
        <title>Whole genome assemblies of Zophobas morio and Tenebrio molitor.</title>
        <authorList>
            <person name="Kaur S."/>
            <person name="Stinson S.A."/>
            <person name="diCenzo G.C."/>
        </authorList>
    </citation>
    <scope>NUCLEOTIDE SEQUENCE</scope>
    <source>
        <strain evidence="3">QUZm001</strain>
    </source>
</reference>
<evidence type="ECO:0000313" key="3">
    <source>
        <dbReference type="EMBL" id="KAJ3654605.1"/>
    </source>
</evidence>
<feature type="chain" id="PRO_5041353428" evidence="2">
    <location>
        <begin position="20"/>
        <end position="351"/>
    </location>
</feature>
<protein>
    <submittedName>
        <fullName evidence="3">Uncharacterized protein</fullName>
    </submittedName>
</protein>